<evidence type="ECO:0000256" key="2">
    <source>
        <dbReference type="ARBA" id="ARBA00023242"/>
    </source>
</evidence>
<comment type="caution">
    <text evidence="6">The sequence shown here is derived from an EMBL/GenBank/DDBJ whole genome shotgun (WGS) entry which is preliminary data.</text>
</comment>
<feature type="compositionally biased region" description="Acidic residues" evidence="4">
    <location>
        <begin position="318"/>
        <end position="332"/>
    </location>
</feature>
<dbReference type="InterPro" id="IPR035979">
    <property type="entry name" value="RBD_domain_sf"/>
</dbReference>
<feature type="compositionally biased region" description="Basic residues" evidence="4">
    <location>
        <begin position="168"/>
        <end position="177"/>
    </location>
</feature>
<proteinExistence type="predicted"/>
<evidence type="ECO:0000256" key="1">
    <source>
        <dbReference type="ARBA" id="ARBA00004123"/>
    </source>
</evidence>
<gene>
    <name evidence="6" type="ORF">MKW94_025703</name>
</gene>
<dbReference type="GO" id="GO:0000398">
    <property type="term" value="P:mRNA splicing, via spliceosome"/>
    <property type="evidence" value="ECO:0007669"/>
    <property type="project" value="TreeGrafter"/>
</dbReference>
<dbReference type="PANTHER" id="PTHR13948">
    <property type="entry name" value="RNA-BINDING PROTEIN"/>
    <property type="match status" value="1"/>
</dbReference>
<dbReference type="PROSITE" id="PS50102">
    <property type="entry name" value="RRM"/>
    <property type="match status" value="1"/>
</dbReference>
<feature type="region of interest" description="Disordered" evidence="4">
    <location>
        <begin position="51"/>
        <end position="70"/>
    </location>
</feature>
<feature type="region of interest" description="Disordered" evidence="4">
    <location>
        <begin position="297"/>
        <end position="340"/>
    </location>
</feature>
<evidence type="ECO:0000259" key="5">
    <source>
        <dbReference type="PROSITE" id="PS50102"/>
    </source>
</evidence>
<evidence type="ECO:0000256" key="3">
    <source>
        <dbReference type="PROSITE-ProRule" id="PRU00176"/>
    </source>
</evidence>
<name>A0AA41VLK2_PAPNU</name>
<dbReference type="InterPro" id="IPR012677">
    <property type="entry name" value="Nucleotide-bd_a/b_plait_sf"/>
</dbReference>
<keyword evidence="3" id="KW-0694">RNA-binding</keyword>
<dbReference type="AlphaFoldDB" id="A0AA41VLK2"/>
<dbReference type="InterPro" id="IPR000504">
    <property type="entry name" value="RRM_dom"/>
</dbReference>
<dbReference type="SUPFAM" id="SSF54928">
    <property type="entry name" value="RNA-binding domain, RBD"/>
    <property type="match status" value="1"/>
</dbReference>
<feature type="compositionally biased region" description="Low complexity" evidence="4">
    <location>
        <begin position="308"/>
        <end position="317"/>
    </location>
</feature>
<feature type="domain" description="RRM" evidence="5">
    <location>
        <begin position="205"/>
        <end position="285"/>
    </location>
</feature>
<dbReference type="Proteomes" id="UP001177140">
    <property type="component" value="Unassembled WGS sequence"/>
</dbReference>
<organism evidence="6 7">
    <name type="scientific">Papaver nudicaule</name>
    <name type="common">Iceland poppy</name>
    <dbReference type="NCBI Taxonomy" id="74823"/>
    <lineage>
        <taxon>Eukaryota</taxon>
        <taxon>Viridiplantae</taxon>
        <taxon>Streptophyta</taxon>
        <taxon>Embryophyta</taxon>
        <taxon>Tracheophyta</taxon>
        <taxon>Spermatophyta</taxon>
        <taxon>Magnoliopsida</taxon>
        <taxon>Ranunculales</taxon>
        <taxon>Papaveraceae</taxon>
        <taxon>Papaveroideae</taxon>
        <taxon>Papaver</taxon>
    </lineage>
</organism>
<protein>
    <recommendedName>
        <fullName evidence="5">RRM domain-containing protein</fullName>
    </recommendedName>
</protein>
<feature type="compositionally biased region" description="Basic and acidic residues" evidence="4">
    <location>
        <begin position="185"/>
        <end position="198"/>
    </location>
</feature>
<accession>A0AA41VLK2</accession>
<evidence type="ECO:0000256" key="4">
    <source>
        <dbReference type="SAM" id="MobiDB-lite"/>
    </source>
</evidence>
<comment type="subcellular location">
    <subcellularLocation>
        <location evidence="1">Nucleus</location>
    </subcellularLocation>
</comment>
<evidence type="ECO:0000313" key="6">
    <source>
        <dbReference type="EMBL" id="MCL7043552.1"/>
    </source>
</evidence>
<feature type="region of interest" description="Disordered" evidence="4">
    <location>
        <begin position="162"/>
        <end position="201"/>
    </location>
</feature>
<dbReference type="Pfam" id="PF00076">
    <property type="entry name" value="RRM_1"/>
    <property type="match status" value="1"/>
</dbReference>
<dbReference type="GO" id="GO:0005634">
    <property type="term" value="C:nucleus"/>
    <property type="evidence" value="ECO:0007669"/>
    <property type="project" value="UniProtKB-SubCell"/>
</dbReference>
<dbReference type="GO" id="GO:0003723">
    <property type="term" value="F:RNA binding"/>
    <property type="evidence" value="ECO:0007669"/>
    <property type="project" value="UniProtKB-UniRule"/>
</dbReference>
<dbReference type="Gene3D" id="3.30.70.330">
    <property type="match status" value="1"/>
</dbReference>
<dbReference type="EMBL" id="JAJJMA010248096">
    <property type="protein sequence ID" value="MCL7043552.1"/>
    <property type="molecule type" value="Genomic_DNA"/>
</dbReference>
<evidence type="ECO:0000313" key="7">
    <source>
        <dbReference type="Proteomes" id="UP001177140"/>
    </source>
</evidence>
<keyword evidence="7" id="KW-1185">Reference proteome</keyword>
<dbReference type="SMART" id="SM00360">
    <property type="entry name" value="RRM"/>
    <property type="match status" value="1"/>
</dbReference>
<sequence>MDLGRYMLQQDRVYTSALKGYHAGHEADFRVGGIDSGRRFDGELSRGSAYPWNTSHRQMHDRDTHANSYSGTDSFHNHGFDRPARFSGRSHADISPYDDDYDYDYKHHISRRKDDRYERDTVYGLSNYGSDCDKSSKRYGSCKRFDSRVRDKQILSWERYPSPEHSLSRGHAHRQRSRSPQVHSRWKENYDDRRKNEHSSMVPSATIKVMGLSSNTTKEDLYQILAEWRPICNFRVVKEKNSGSSCGFALIDFPSVEAARSMMEEVGYDGLVDNGRELSFEYGVKKIKSKKQVMRKKLSSKRRRREAAVAASAQTQQQEEEKEVVEEEEGEVEDKGAGERQAEVEKLLQGEVEELLQQQQQEVGEGEFEIGEILDGPSSHGISAIISCEELEEKMNCIKKDPYLKAIVEDIEIGGPEVMMRYLSDPGVLQKLGHALGFGVSESIST</sequence>
<reference evidence="6" key="1">
    <citation type="submission" date="2022-03" db="EMBL/GenBank/DDBJ databases">
        <title>A functionally conserved STORR gene fusion in Papaver species that diverged 16.8 million years ago.</title>
        <authorList>
            <person name="Catania T."/>
        </authorList>
    </citation>
    <scope>NUCLEOTIDE SEQUENCE</scope>
    <source>
        <strain evidence="6">S-191538</strain>
    </source>
</reference>
<dbReference type="CDD" id="cd00590">
    <property type="entry name" value="RRM_SF"/>
    <property type="match status" value="1"/>
</dbReference>
<dbReference type="PANTHER" id="PTHR13948:SF3">
    <property type="entry name" value="FI21118P1"/>
    <property type="match status" value="1"/>
</dbReference>
<keyword evidence="2" id="KW-0539">Nucleus</keyword>